<dbReference type="SUPFAM" id="SSF52317">
    <property type="entry name" value="Class I glutamine amidotransferase-like"/>
    <property type="match status" value="1"/>
</dbReference>
<reference evidence="3 4" key="1">
    <citation type="submission" date="2018-02" db="EMBL/GenBank/DDBJ databases">
        <authorList>
            <person name="Rodrigo-Torres L."/>
            <person name="Arahal R. D."/>
            <person name="Lucena T."/>
        </authorList>
    </citation>
    <scope>NUCLEOTIDE SEQUENCE [LARGE SCALE GENOMIC DNA]</scope>
    <source>
        <strain evidence="3 4">CECT 9267</strain>
    </source>
</reference>
<dbReference type="InterPro" id="IPR033949">
    <property type="entry name" value="CobQ_GATase1"/>
</dbReference>
<dbReference type="GO" id="GO:0009236">
    <property type="term" value="P:cobalamin biosynthetic process"/>
    <property type="evidence" value="ECO:0007669"/>
    <property type="project" value="InterPro"/>
</dbReference>
<comment type="caution">
    <text evidence="3">The sequence shown here is derived from an EMBL/GenBank/DDBJ whole genome shotgun (WGS) entry which is preliminary data.</text>
</comment>
<dbReference type="GeneID" id="57133997"/>
<dbReference type="Proteomes" id="UP000239650">
    <property type="component" value="Unassembled WGS sequence"/>
</dbReference>
<sequence>MTQTLKICHLYGNLMNTYGDLGNILVLDYYAKKIGLKTETEVISIGQDFDASRYDIVLFGGGQDFEQKIISEDLNSKKAALTAYIENGGVMLAICGGYQLLGHYYIGANGDKIPGIGALDHYTLSQDNSRFIGDIVIENREFNETYLGFENHNGRTFLGKDEKPLGYVNRGHGNNGEDGTEGCVYKNTFGSYFHGPILTHNGVLAKRLLTTAISRRFPEFDLQPLADLPIEESRYQVDAAGVKKVQN</sequence>
<dbReference type="CDD" id="cd01750">
    <property type="entry name" value="GATase1_CobQ"/>
    <property type="match status" value="1"/>
</dbReference>
<evidence type="ECO:0000313" key="4">
    <source>
        <dbReference type="Proteomes" id="UP000239650"/>
    </source>
</evidence>
<name>A0A094Y1L8_LATSK</name>
<evidence type="ECO:0000256" key="1">
    <source>
        <dbReference type="ARBA" id="ARBA00022962"/>
    </source>
</evidence>
<keyword evidence="2" id="KW-0436">Ligase</keyword>
<dbReference type="GO" id="GO:0140282">
    <property type="term" value="F:carbon-nitrogen ligase activity on lipid II"/>
    <property type="evidence" value="ECO:0007669"/>
    <property type="project" value="UniProtKB-UniRule"/>
</dbReference>
<dbReference type="GO" id="GO:0071555">
    <property type="term" value="P:cell wall organization"/>
    <property type="evidence" value="ECO:0007669"/>
    <property type="project" value="UniProtKB-KW"/>
</dbReference>
<gene>
    <name evidence="2" type="primary">gatD</name>
    <name evidence="3" type="ORF">LAS9267_01962</name>
</gene>
<feature type="active site" evidence="2">
    <location>
        <position position="194"/>
    </location>
</feature>
<dbReference type="AlphaFoldDB" id="A0A094Y1L8"/>
<keyword evidence="1 2" id="KW-0315">Glutamine amidotransferase</keyword>
<comment type="catalytic activity">
    <reaction evidence="2">
        <text>L-glutamine + H2O = L-glutamate + NH4(+)</text>
        <dbReference type="Rhea" id="RHEA:15889"/>
        <dbReference type="ChEBI" id="CHEBI:15377"/>
        <dbReference type="ChEBI" id="CHEBI:28938"/>
        <dbReference type="ChEBI" id="CHEBI:29985"/>
        <dbReference type="ChEBI" id="CHEBI:58359"/>
        <dbReference type="EC" id="3.5.1.2"/>
    </reaction>
</comment>
<dbReference type="Pfam" id="PF07685">
    <property type="entry name" value="GATase_3"/>
    <property type="match status" value="1"/>
</dbReference>
<dbReference type="PANTHER" id="PTHR21343">
    <property type="entry name" value="DETHIOBIOTIN SYNTHETASE"/>
    <property type="match status" value="1"/>
</dbReference>
<dbReference type="GO" id="GO:0008360">
    <property type="term" value="P:regulation of cell shape"/>
    <property type="evidence" value="ECO:0007669"/>
    <property type="project" value="UniProtKB-KW"/>
</dbReference>
<organism evidence="3 4">
    <name type="scientific">Latilactobacillus sakei</name>
    <name type="common">Lactobacillus sakei</name>
    <dbReference type="NCBI Taxonomy" id="1599"/>
    <lineage>
        <taxon>Bacteria</taxon>
        <taxon>Bacillati</taxon>
        <taxon>Bacillota</taxon>
        <taxon>Bacilli</taxon>
        <taxon>Lactobacillales</taxon>
        <taxon>Lactobacillaceae</taxon>
        <taxon>Latilactobacillus</taxon>
    </lineage>
</organism>
<dbReference type="GO" id="GO:0004359">
    <property type="term" value="F:glutaminase activity"/>
    <property type="evidence" value="ECO:0007669"/>
    <property type="project" value="UniProtKB-UniRule"/>
</dbReference>
<dbReference type="HAMAP" id="MF_02213">
    <property type="entry name" value="Lipid_II_synth_GatD"/>
    <property type="match status" value="1"/>
</dbReference>
<proteinExistence type="inferred from homology"/>
<dbReference type="EC" id="3.5.1.2" evidence="2"/>
<dbReference type="InterPro" id="IPR029062">
    <property type="entry name" value="Class_I_gatase-like"/>
</dbReference>
<dbReference type="PANTHER" id="PTHR21343:SF9">
    <property type="entry name" value="LIPID II ISOGLUTAMINYL SYNTHASE (GLUTAMINE-HYDROLYZING) SUBUNIT GATD"/>
    <property type="match status" value="1"/>
</dbReference>
<keyword evidence="2" id="KW-0133">Cell shape</keyword>
<dbReference type="InterPro" id="IPR043702">
    <property type="entry name" value="Lipid_II_synth_GatD"/>
</dbReference>
<comment type="function">
    <text evidence="2">The lipid II isoglutaminyl synthase complex catalyzes the formation of alpha-D-isoglutamine in the cell wall lipid II stem peptide. The GatD subunit catalyzes the hydrolysis of glutamine to glutamate and ammonia. The resulting ammonia molecule is channeled to the active site of MurT.</text>
</comment>
<dbReference type="RefSeq" id="WP_016265267.1">
    <property type="nucleotide sequence ID" value="NZ_BJLN01000015.1"/>
</dbReference>
<keyword evidence="2" id="KW-0961">Cell wall biogenesis/degradation</keyword>
<evidence type="ECO:0000256" key="2">
    <source>
        <dbReference type="HAMAP-Rule" id="MF_02213"/>
    </source>
</evidence>
<feature type="binding site" evidence="2">
    <location>
        <position position="130"/>
    </location>
    <ligand>
        <name>substrate</name>
    </ligand>
</feature>
<dbReference type="InterPro" id="IPR011698">
    <property type="entry name" value="GATase_3"/>
</dbReference>
<feature type="active site" description="Nucleophile" evidence="2">
    <location>
        <position position="95"/>
    </location>
</feature>
<dbReference type="GO" id="GO:0009252">
    <property type="term" value="P:peptidoglycan biosynthetic process"/>
    <property type="evidence" value="ECO:0007669"/>
    <property type="project" value="UniProtKB-UniRule"/>
</dbReference>
<comment type="pathway">
    <text evidence="2">Cell wall biogenesis; peptidoglycan biosynthesis.</text>
</comment>
<comment type="similarity">
    <text evidence="2">Belongs to the CobB/CobQ family. GatD subfamily.</text>
</comment>
<dbReference type="EMBL" id="OKRC01000013">
    <property type="protein sequence ID" value="SPE23404.1"/>
    <property type="molecule type" value="Genomic_DNA"/>
</dbReference>
<protein>
    <recommendedName>
        <fullName evidence="2">Lipid II isoglutaminyl synthase (glutamine-hydrolyzing) subunit GatD</fullName>
        <ecNumber evidence="2">6.3.5.13</ecNumber>
    </recommendedName>
    <alternativeName>
        <fullName evidence="2">Lipid II isoglutaminyl synthase glutaminase subunit</fullName>
        <ecNumber evidence="2">3.5.1.2</ecNumber>
    </alternativeName>
</protein>
<keyword evidence="2" id="KW-0573">Peptidoglycan synthesis</keyword>
<evidence type="ECO:0000313" key="3">
    <source>
        <dbReference type="EMBL" id="SPE23404.1"/>
    </source>
</evidence>
<comment type="subunit">
    <text evidence="2">Forms a heterodimer with MurT.</text>
</comment>
<accession>A0A094Y1L8</accession>
<dbReference type="EC" id="6.3.5.13" evidence="2"/>
<dbReference type="PROSITE" id="PS51274">
    <property type="entry name" value="GATASE_COBBQ"/>
    <property type="match status" value="1"/>
</dbReference>
<keyword evidence="2" id="KW-0378">Hydrolase</keyword>
<comment type="catalytic activity">
    <reaction evidence="2">
        <text>beta-D-GlcNAc-(1-&gt;4)-Mur2Ac(oyl-L-Ala-gamma-D-Glu-L-Lys-D-Ala-D-Ala)-di-trans,octa-cis-undecaprenyl diphosphate + L-glutamine + ATP + H2O = beta-D-GlcNAc-(1-&gt;4)-Mur2Ac(oyl-L-Ala-D-isoglutaminyl-L-Lys-D-Ala-D-Ala)-di-trans,octa-cis-undecaprenyl diphosphate + L-glutamate + ADP + phosphate + H(+)</text>
        <dbReference type="Rhea" id="RHEA:57928"/>
        <dbReference type="ChEBI" id="CHEBI:15377"/>
        <dbReference type="ChEBI" id="CHEBI:15378"/>
        <dbReference type="ChEBI" id="CHEBI:29985"/>
        <dbReference type="ChEBI" id="CHEBI:30616"/>
        <dbReference type="ChEBI" id="CHEBI:43474"/>
        <dbReference type="ChEBI" id="CHEBI:58359"/>
        <dbReference type="ChEBI" id="CHEBI:60033"/>
        <dbReference type="ChEBI" id="CHEBI:62233"/>
        <dbReference type="ChEBI" id="CHEBI:456216"/>
        <dbReference type="EC" id="6.3.5.13"/>
    </reaction>
</comment>
<dbReference type="Gene3D" id="3.40.50.880">
    <property type="match status" value="1"/>
</dbReference>